<dbReference type="AlphaFoldDB" id="A0A9X1H9A9"/>
<dbReference type="Proteomes" id="UP001139366">
    <property type="component" value="Unassembled WGS sequence"/>
</dbReference>
<comment type="caution">
    <text evidence="2">The sequence shown here is derived from an EMBL/GenBank/DDBJ whole genome shotgun (WGS) entry which is preliminary data.</text>
</comment>
<evidence type="ECO:0008006" key="4">
    <source>
        <dbReference type="Google" id="ProtNLM"/>
    </source>
</evidence>
<evidence type="ECO:0000313" key="3">
    <source>
        <dbReference type="Proteomes" id="UP001139366"/>
    </source>
</evidence>
<evidence type="ECO:0000256" key="1">
    <source>
        <dbReference type="SAM" id="SignalP"/>
    </source>
</evidence>
<proteinExistence type="predicted"/>
<dbReference type="RefSeq" id="WP_223705797.1">
    <property type="nucleotide sequence ID" value="NZ_JAINUY010000003.1"/>
</dbReference>
<name>A0A9X1H9A9_9FLAO</name>
<protein>
    <recommendedName>
        <fullName evidence="4">GLPGLI family protein</fullName>
    </recommendedName>
</protein>
<gene>
    <name evidence="2" type="ORF">K6T82_10000</name>
</gene>
<keyword evidence="1" id="KW-0732">Signal</keyword>
<reference evidence="2 3" key="1">
    <citation type="journal article" date="2023" name="Antonie Van Leeuwenhoek">
        <title>Flavobacterium potami sp. nov., a multi-metal resistance genes harbouring bacterium isolated from shallow river silt.</title>
        <authorList>
            <person name="Li S."/>
            <person name="Mao S."/>
            <person name="Mu W."/>
            <person name="Guo B."/>
            <person name="Li C."/>
            <person name="Zhu Q."/>
            <person name="Hou X."/>
            <person name="Zhao Y."/>
            <person name="Wei S."/>
            <person name="Liu H."/>
            <person name="Liu A."/>
        </authorList>
    </citation>
    <scope>NUCLEOTIDE SEQUENCE [LARGE SCALE GENOMIC DNA]</scope>
    <source>
        <strain evidence="2 3">17A</strain>
    </source>
</reference>
<organism evidence="2 3">
    <name type="scientific">Flavobacterium potami</name>
    <dbReference type="NCBI Taxonomy" id="2872310"/>
    <lineage>
        <taxon>Bacteria</taxon>
        <taxon>Pseudomonadati</taxon>
        <taxon>Bacteroidota</taxon>
        <taxon>Flavobacteriia</taxon>
        <taxon>Flavobacteriales</taxon>
        <taxon>Flavobacteriaceae</taxon>
        <taxon>Flavobacterium</taxon>
    </lineage>
</organism>
<evidence type="ECO:0000313" key="2">
    <source>
        <dbReference type="EMBL" id="MBZ4035099.1"/>
    </source>
</evidence>
<sequence>MKLTFKLLLLLFINLGFAQEYREASIIFKDGSSIKGYGGIKNNTIYFKVQPEDKADKWSYDFAKGLTFGGYGFSEKYEYIEFEHSKPKLLEVVEEGNVNLYRHAKEYYLGRDPNLSVAKLPSDEDKVWEMTEAFYVKRKSEPYATDIEFSFNLRAKKYFGDCKKVVEKINNKKFTKKNIKDMVFFYNEYCGSEDE</sequence>
<keyword evidence="3" id="KW-1185">Reference proteome</keyword>
<dbReference type="EMBL" id="JAINUY010000003">
    <property type="protein sequence ID" value="MBZ4035099.1"/>
    <property type="molecule type" value="Genomic_DNA"/>
</dbReference>
<feature type="chain" id="PRO_5040967351" description="GLPGLI family protein" evidence="1">
    <location>
        <begin position="19"/>
        <end position="195"/>
    </location>
</feature>
<feature type="signal peptide" evidence="1">
    <location>
        <begin position="1"/>
        <end position="18"/>
    </location>
</feature>
<accession>A0A9X1H9A9</accession>